<evidence type="ECO:0000256" key="6">
    <source>
        <dbReference type="ARBA" id="ARBA00023316"/>
    </source>
</evidence>
<dbReference type="InterPro" id="IPR032676">
    <property type="entry name" value="YkuD_2"/>
</dbReference>
<evidence type="ECO:0000256" key="7">
    <source>
        <dbReference type="SAM" id="Phobius"/>
    </source>
</evidence>
<evidence type="ECO:0000256" key="5">
    <source>
        <dbReference type="ARBA" id="ARBA00022984"/>
    </source>
</evidence>
<dbReference type="GO" id="GO:0009252">
    <property type="term" value="P:peptidoglycan biosynthetic process"/>
    <property type="evidence" value="ECO:0007669"/>
    <property type="project" value="UniProtKB-UniPathway"/>
</dbReference>
<dbReference type="GO" id="GO:0008360">
    <property type="term" value="P:regulation of cell shape"/>
    <property type="evidence" value="ECO:0007669"/>
    <property type="project" value="UniProtKB-KW"/>
</dbReference>
<keyword evidence="7" id="KW-0472">Membrane</keyword>
<dbReference type="GO" id="GO:0004180">
    <property type="term" value="F:carboxypeptidase activity"/>
    <property type="evidence" value="ECO:0007669"/>
    <property type="project" value="UniProtKB-ARBA"/>
</dbReference>
<feature type="transmembrane region" description="Helical" evidence="7">
    <location>
        <begin position="53"/>
        <end position="72"/>
    </location>
</feature>
<evidence type="ECO:0000256" key="1">
    <source>
        <dbReference type="ARBA" id="ARBA00004752"/>
    </source>
</evidence>
<dbReference type="CDD" id="cd16913">
    <property type="entry name" value="YkuD_like"/>
    <property type="match status" value="1"/>
</dbReference>
<dbReference type="Proteomes" id="UP000284250">
    <property type="component" value="Unassembled WGS sequence"/>
</dbReference>
<keyword evidence="7" id="KW-1133">Transmembrane helix</keyword>
<keyword evidence="3" id="KW-0808">Transferase</keyword>
<keyword evidence="7" id="KW-0812">Transmembrane</keyword>
<dbReference type="GO" id="GO:0016740">
    <property type="term" value="F:transferase activity"/>
    <property type="evidence" value="ECO:0007669"/>
    <property type="project" value="UniProtKB-KW"/>
</dbReference>
<dbReference type="Pfam" id="PF13645">
    <property type="entry name" value="YkuD_2"/>
    <property type="match status" value="1"/>
</dbReference>
<keyword evidence="9" id="KW-1185">Reference proteome</keyword>
<dbReference type="OrthoDB" id="1247236at2"/>
<dbReference type="UniPathway" id="UPA00219"/>
<comment type="pathway">
    <text evidence="1">Cell wall biogenesis; peptidoglycan biosynthesis.</text>
</comment>
<dbReference type="InterPro" id="IPR038063">
    <property type="entry name" value="Transpep_catalytic_dom"/>
</dbReference>
<dbReference type="AlphaFoldDB" id="A0A418R8E0"/>
<evidence type="ECO:0000256" key="2">
    <source>
        <dbReference type="ARBA" id="ARBA00005992"/>
    </source>
</evidence>
<name>A0A418R8E0_9BACT</name>
<evidence type="ECO:0000256" key="4">
    <source>
        <dbReference type="ARBA" id="ARBA00022960"/>
    </source>
</evidence>
<gene>
    <name evidence="8" type="ORF">D0T11_01305</name>
</gene>
<accession>A0A418R8E0</accession>
<dbReference type="GO" id="GO:0071555">
    <property type="term" value="P:cell wall organization"/>
    <property type="evidence" value="ECO:0007669"/>
    <property type="project" value="UniProtKB-KW"/>
</dbReference>
<organism evidence="8 9">
    <name type="scientific">Hymenobacter rubripertinctus</name>
    <dbReference type="NCBI Taxonomy" id="2029981"/>
    <lineage>
        <taxon>Bacteria</taxon>
        <taxon>Pseudomonadati</taxon>
        <taxon>Bacteroidota</taxon>
        <taxon>Cytophagia</taxon>
        <taxon>Cytophagales</taxon>
        <taxon>Hymenobacteraceae</taxon>
        <taxon>Hymenobacter</taxon>
    </lineage>
</organism>
<keyword evidence="5" id="KW-0573">Peptidoglycan synthesis</keyword>
<sequence>MGKSAAFVIWRRRGALLLCAQPAIPLPRTAPLPLMSALRSVSRPRRRQHRLLPLLAAAALAVVLGGALLEVYPAWCYRLLYFTGVPAGADRLAAARAMTRRNPLFNARHAVLIDMDRASSEPRLAVYDLRKGRPLLRTRVMHGQGSGGKFARAFSNWEGSKRTALGRYVVVRAYRGRFGRAYRLAGLDATNDNAITRSIVLHSSGSVRAGRIGRSDGCPAVSAEALARMRPWLKPGTLLWIYR</sequence>
<evidence type="ECO:0000313" key="9">
    <source>
        <dbReference type="Proteomes" id="UP000284250"/>
    </source>
</evidence>
<dbReference type="PANTHER" id="PTHR38477:SF1">
    <property type="entry name" value="MUREIN L,D-TRANSPEPTIDASE CATALYTIC DOMAIN FAMILY PROTEIN"/>
    <property type="match status" value="1"/>
</dbReference>
<dbReference type="InterPro" id="IPR005490">
    <property type="entry name" value="LD_TPept_cat_dom"/>
</dbReference>
<evidence type="ECO:0000313" key="8">
    <source>
        <dbReference type="EMBL" id="RIY13747.1"/>
    </source>
</evidence>
<comment type="caution">
    <text evidence="8">The sequence shown here is derived from an EMBL/GenBank/DDBJ whole genome shotgun (WGS) entry which is preliminary data.</text>
</comment>
<protein>
    <recommendedName>
        <fullName evidence="10">Murein L,D-transpeptidase catalytic domain family protein</fullName>
    </recommendedName>
</protein>
<evidence type="ECO:0000256" key="3">
    <source>
        <dbReference type="ARBA" id="ARBA00022679"/>
    </source>
</evidence>
<proteinExistence type="inferred from homology"/>
<dbReference type="SUPFAM" id="SSF141523">
    <property type="entry name" value="L,D-transpeptidase catalytic domain-like"/>
    <property type="match status" value="1"/>
</dbReference>
<dbReference type="PANTHER" id="PTHR38477">
    <property type="entry name" value="HYPOTHETICAL EXPORTED PROTEIN"/>
    <property type="match status" value="1"/>
</dbReference>
<reference evidence="8 9" key="2">
    <citation type="submission" date="2019-01" db="EMBL/GenBank/DDBJ databases">
        <title>Hymenobacter humicola sp. nov., isolated from soils in Antarctica.</title>
        <authorList>
            <person name="Sedlacek I."/>
            <person name="Holochova P."/>
            <person name="Kralova S."/>
            <person name="Pantucek R."/>
            <person name="Stankova E."/>
            <person name="Vrbovska V."/>
            <person name="Kristofova L."/>
            <person name="Svec P."/>
            <person name="Busse H.-J."/>
        </authorList>
    </citation>
    <scope>NUCLEOTIDE SEQUENCE [LARGE SCALE GENOMIC DNA]</scope>
    <source>
        <strain evidence="8 9">CCM 8852</strain>
    </source>
</reference>
<evidence type="ECO:0008006" key="10">
    <source>
        <dbReference type="Google" id="ProtNLM"/>
    </source>
</evidence>
<keyword evidence="4" id="KW-0133">Cell shape</keyword>
<keyword evidence="6" id="KW-0961">Cell wall biogenesis/degradation</keyword>
<dbReference type="EMBL" id="QYCN01000002">
    <property type="protein sequence ID" value="RIY13747.1"/>
    <property type="molecule type" value="Genomic_DNA"/>
</dbReference>
<reference evidence="8 9" key="1">
    <citation type="submission" date="2018-09" db="EMBL/GenBank/DDBJ databases">
        <authorList>
            <person name="Zeman M."/>
            <person name="Pardy F."/>
        </authorList>
    </citation>
    <scope>NUCLEOTIDE SEQUENCE [LARGE SCALE GENOMIC DNA]</scope>
    <source>
        <strain evidence="8 9">CCM 8852</strain>
    </source>
</reference>
<comment type="similarity">
    <text evidence="2">Belongs to the YkuD family.</text>
</comment>